<dbReference type="Proteomes" id="UP000615796">
    <property type="component" value="Unassembled WGS sequence"/>
</dbReference>
<dbReference type="AlphaFoldDB" id="A0A9X0UIG8"/>
<accession>A0A9X0UIG8</accession>
<evidence type="ECO:0000313" key="1">
    <source>
        <dbReference type="EMBL" id="MBC5852347.1"/>
    </source>
</evidence>
<dbReference type="RefSeq" id="WP_187026818.1">
    <property type="nucleotide sequence ID" value="NZ_CAWQCL010000004.1"/>
</dbReference>
<protein>
    <submittedName>
        <fullName evidence="1">Uncharacterized protein</fullName>
    </submittedName>
</protein>
<evidence type="ECO:0000313" key="2">
    <source>
        <dbReference type="Proteomes" id="UP000615796"/>
    </source>
</evidence>
<comment type="caution">
    <text evidence="1">The sequence shown here is derived from an EMBL/GenBank/DDBJ whole genome shotgun (WGS) entry which is preliminary data.</text>
</comment>
<organism evidence="1 2">
    <name type="scientific">Vibrio metschnikovii</name>
    <dbReference type="NCBI Taxonomy" id="28172"/>
    <lineage>
        <taxon>Bacteria</taxon>
        <taxon>Pseudomonadati</taxon>
        <taxon>Pseudomonadota</taxon>
        <taxon>Gammaproteobacteria</taxon>
        <taxon>Vibrionales</taxon>
        <taxon>Vibrionaceae</taxon>
        <taxon>Vibrio</taxon>
    </lineage>
</organism>
<dbReference type="EMBL" id="JACRUP010000012">
    <property type="protein sequence ID" value="MBC5852347.1"/>
    <property type="molecule type" value="Genomic_DNA"/>
</dbReference>
<keyword evidence="2" id="KW-1185">Reference proteome</keyword>
<reference evidence="1" key="1">
    <citation type="submission" date="2020-08" db="EMBL/GenBank/DDBJ databases">
        <title>Genome Sequencing and Pan-Genome Analysis of Migratory bird Vibrio Strains, Inner Mongolia.</title>
        <authorList>
            <person name="Zheng L."/>
        </authorList>
    </citation>
    <scope>NUCLEOTIDE SEQUENCE</scope>
    <source>
        <strain evidence="1">M13F</strain>
    </source>
</reference>
<gene>
    <name evidence="1" type="ORF">H8Q88_15680</name>
</gene>
<proteinExistence type="predicted"/>
<name>A0A9X0UIG8_VIBME</name>
<sequence>MMQPIVWGWLMLSSSVMDCSPYDGVEPSLSIRSVILSHQTVCDEWREANYTGLTLSVNRSEKADDYWTGWVADGVIKADPIVSSNYQQGYFGVSVWMPDELAEQEAEMTLEEWLKNHGVALSLAYGDKKNGLPRLRLDYRWHEMSQTDWFLQLEIPF</sequence>